<keyword evidence="1" id="KW-0547">Nucleotide-binding</keyword>
<feature type="domain" description="Septin-type G" evidence="3">
    <location>
        <begin position="233"/>
        <end position="568"/>
    </location>
</feature>
<organism evidence="4 5">
    <name type="scientific">Zopfia rhizophila CBS 207.26</name>
    <dbReference type="NCBI Taxonomy" id="1314779"/>
    <lineage>
        <taxon>Eukaryota</taxon>
        <taxon>Fungi</taxon>
        <taxon>Dikarya</taxon>
        <taxon>Ascomycota</taxon>
        <taxon>Pezizomycotina</taxon>
        <taxon>Dothideomycetes</taxon>
        <taxon>Dothideomycetes incertae sedis</taxon>
        <taxon>Zopfiaceae</taxon>
        <taxon>Zopfia</taxon>
    </lineage>
</organism>
<dbReference type="GO" id="GO:0005525">
    <property type="term" value="F:GTP binding"/>
    <property type="evidence" value="ECO:0007669"/>
    <property type="project" value="UniProtKB-KW"/>
</dbReference>
<proteinExistence type="inferred from homology"/>
<feature type="region of interest" description="Disordered" evidence="2">
    <location>
        <begin position="269"/>
        <end position="299"/>
    </location>
</feature>
<dbReference type="Gene3D" id="3.40.50.300">
    <property type="entry name" value="P-loop containing nucleotide triphosphate hydrolases"/>
    <property type="match status" value="1"/>
</dbReference>
<dbReference type="AlphaFoldDB" id="A0A6A6ELH8"/>
<name>A0A6A6ELH8_9PEZI</name>
<gene>
    <name evidence="4" type="ORF">K469DRAFT_653927</name>
</gene>
<dbReference type="InterPro" id="IPR027417">
    <property type="entry name" value="P-loop_NTPase"/>
</dbReference>
<evidence type="ECO:0000313" key="5">
    <source>
        <dbReference type="Proteomes" id="UP000800200"/>
    </source>
</evidence>
<comment type="similarity">
    <text evidence="1">Belongs to the TRAFAC class TrmE-Era-EngA-EngB-Septin-like GTPase superfamily. Septin GTPase family.</text>
</comment>
<protein>
    <recommendedName>
        <fullName evidence="3">Septin-type G domain-containing protein</fullName>
    </recommendedName>
</protein>
<feature type="compositionally biased region" description="Acidic residues" evidence="2">
    <location>
        <begin position="196"/>
        <end position="205"/>
    </location>
</feature>
<evidence type="ECO:0000313" key="4">
    <source>
        <dbReference type="EMBL" id="KAF2192434.1"/>
    </source>
</evidence>
<keyword evidence="1" id="KW-0342">GTP-binding</keyword>
<dbReference type="Proteomes" id="UP000800200">
    <property type="component" value="Unassembled WGS sequence"/>
</dbReference>
<feature type="compositionally biased region" description="Low complexity" evidence="2">
    <location>
        <begin position="156"/>
        <end position="169"/>
    </location>
</feature>
<feature type="compositionally biased region" description="Polar residues" evidence="2">
    <location>
        <begin position="52"/>
        <end position="76"/>
    </location>
</feature>
<dbReference type="Pfam" id="PF00735">
    <property type="entry name" value="Septin"/>
    <property type="match status" value="1"/>
</dbReference>
<feature type="region of interest" description="Disordered" evidence="2">
    <location>
        <begin position="1"/>
        <end position="214"/>
    </location>
</feature>
<sequence>MMRPSSGGDSLPTAKPRSRKSSVAEHPAAHSGPSSHVPTTFFLRTEEEMEKSLTQSQSTEPASRQRESTYGVQSLADTLDTAFGQESGREDKKLQTTSEMEKEEHGSSKLAPNGSPRASERKLESSKLSPMRKHGRTASSHAVSAPLTPLNINTESPIPNSTIPSTPKSVSLQSLKLSDEESGMDEVASQAITSSGEEEEEDTQPEDSGTFPQLVMPSIQMPTRRPFTTKGKAMGRLKVLIAGKAGVGKTSLIRSIVQLCGDIVHVDPLSPSQSISQSSPPPKSKSRKRKIESTGTTKITEIHASTKSYPSWWTDLEESRVLRRRKSICDIVLERNLSFIDTPGYGKSASSTDDMDLVVEYVESLLYRNASAGSMEDSDLLGVISGNGGVQVDVVFYLLSPSHDISKDVEYMQRLSSLTNVIPLIAKSDTLSSSEILAIKTSILARLQTTSIKPFLFGKALDDALLAVQGLSITASSNASSSPDPAVADPNQYPFRIPTHPYAVSSTQGPDTDTMDASLLMSPDYVQPLLPSELSSLVTQVFDPDSIAWLRHSAAKKFLAWRHRTKLPGDSFILHGIQRQQQQHGSASSSSVGLSGAALNATGTTSIFSSTSPSGVLVPRPTSPFYLSNSNFNSNLQSPFPASSPSLSHTQPEGVEGLTDFSLARYNSYAQREERLAEVRLAKWASDLQRSLRNERERFEELRRSERAKWLLERVSEEVRGGSIITSPTGSPRADWAVIRHRNGKELGGTGQRYDKAGRLDSRDPLGLCDVSDELRRRGFVLVKVLGGMGVLGAVMVTVVKACGVGTGLPEGGIWSWITGGE</sequence>
<dbReference type="EMBL" id="ML994615">
    <property type="protein sequence ID" value="KAF2192434.1"/>
    <property type="molecule type" value="Genomic_DNA"/>
</dbReference>
<reference evidence="4" key="1">
    <citation type="journal article" date="2020" name="Stud. Mycol.">
        <title>101 Dothideomycetes genomes: a test case for predicting lifestyles and emergence of pathogens.</title>
        <authorList>
            <person name="Haridas S."/>
            <person name="Albert R."/>
            <person name="Binder M."/>
            <person name="Bloem J."/>
            <person name="Labutti K."/>
            <person name="Salamov A."/>
            <person name="Andreopoulos B."/>
            <person name="Baker S."/>
            <person name="Barry K."/>
            <person name="Bills G."/>
            <person name="Bluhm B."/>
            <person name="Cannon C."/>
            <person name="Castanera R."/>
            <person name="Culley D."/>
            <person name="Daum C."/>
            <person name="Ezra D."/>
            <person name="Gonzalez J."/>
            <person name="Henrissat B."/>
            <person name="Kuo A."/>
            <person name="Liang C."/>
            <person name="Lipzen A."/>
            <person name="Lutzoni F."/>
            <person name="Magnuson J."/>
            <person name="Mondo S."/>
            <person name="Nolan M."/>
            <person name="Ohm R."/>
            <person name="Pangilinan J."/>
            <person name="Park H.-J."/>
            <person name="Ramirez L."/>
            <person name="Alfaro M."/>
            <person name="Sun H."/>
            <person name="Tritt A."/>
            <person name="Yoshinaga Y."/>
            <person name="Zwiers L.-H."/>
            <person name="Turgeon B."/>
            <person name="Goodwin S."/>
            <person name="Spatafora J."/>
            <person name="Crous P."/>
            <person name="Grigoriev I."/>
        </authorList>
    </citation>
    <scope>NUCLEOTIDE SEQUENCE</scope>
    <source>
        <strain evidence="4">CBS 207.26</strain>
    </source>
</reference>
<feature type="compositionally biased region" description="Basic and acidic residues" evidence="2">
    <location>
        <begin position="87"/>
        <end position="107"/>
    </location>
</feature>
<dbReference type="Pfam" id="PF20571">
    <property type="entry name" value="DUF6780"/>
    <property type="match status" value="1"/>
</dbReference>
<keyword evidence="5" id="KW-1185">Reference proteome</keyword>
<dbReference type="InterPro" id="IPR030379">
    <property type="entry name" value="G_SEPTIN_dom"/>
</dbReference>
<dbReference type="PROSITE" id="PS51719">
    <property type="entry name" value="G_SEPTIN"/>
    <property type="match status" value="1"/>
</dbReference>
<dbReference type="SUPFAM" id="SSF52540">
    <property type="entry name" value="P-loop containing nucleoside triphosphate hydrolases"/>
    <property type="match status" value="1"/>
</dbReference>
<dbReference type="InterPro" id="IPR046707">
    <property type="entry name" value="DUF6780"/>
</dbReference>
<evidence type="ECO:0000256" key="2">
    <source>
        <dbReference type="SAM" id="MobiDB-lite"/>
    </source>
</evidence>
<evidence type="ECO:0000256" key="1">
    <source>
        <dbReference type="RuleBase" id="RU004560"/>
    </source>
</evidence>
<dbReference type="PANTHER" id="PTHR18884">
    <property type="entry name" value="SEPTIN"/>
    <property type="match status" value="1"/>
</dbReference>
<dbReference type="OrthoDB" id="4150765at2759"/>
<evidence type="ECO:0000259" key="3">
    <source>
        <dbReference type="PROSITE" id="PS51719"/>
    </source>
</evidence>
<accession>A0A6A6ELH8</accession>